<dbReference type="InterPro" id="IPR018356">
    <property type="entry name" value="Tscrpt_reg_HTH_DeoR_CS"/>
</dbReference>
<dbReference type="InterPro" id="IPR036390">
    <property type="entry name" value="WH_DNA-bd_sf"/>
</dbReference>
<dbReference type="InterPro" id="IPR014036">
    <property type="entry name" value="DeoR-like_C"/>
</dbReference>
<evidence type="ECO:0000256" key="5">
    <source>
        <dbReference type="ARBA" id="ARBA00023163"/>
    </source>
</evidence>
<dbReference type="Pfam" id="PF00455">
    <property type="entry name" value="DeoRC"/>
    <property type="match status" value="1"/>
</dbReference>
<dbReference type="InterPro" id="IPR001034">
    <property type="entry name" value="DeoR_HTH"/>
</dbReference>
<dbReference type="Proteomes" id="UP001371224">
    <property type="component" value="Unassembled WGS sequence"/>
</dbReference>
<reference evidence="8 9" key="1">
    <citation type="submission" date="2024-02" db="EMBL/GenBank/DDBJ databases">
        <authorList>
            <person name="Saticioglu I.B."/>
        </authorList>
    </citation>
    <scope>NUCLEOTIDE SEQUENCE [LARGE SCALE GENOMIC DNA]</scope>
    <source>
        <strain evidence="8 9">Mu-80</strain>
    </source>
</reference>
<protein>
    <recommendedName>
        <fullName evidence="1">Lactose phosphotransferase system repressor</fullName>
    </recommendedName>
</protein>
<dbReference type="PROSITE" id="PS00894">
    <property type="entry name" value="HTH_DEOR_1"/>
    <property type="match status" value="1"/>
</dbReference>
<dbReference type="InterPro" id="IPR036388">
    <property type="entry name" value="WH-like_DNA-bd_sf"/>
</dbReference>
<name>A0ABU8LBH3_9MICO</name>
<dbReference type="PROSITE" id="PS51000">
    <property type="entry name" value="HTH_DEOR_2"/>
    <property type="match status" value="1"/>
</dbReference>
<keyword evidence="3" id="KW-0805">Transcription regulation</keyword>
<dbReference type="EMBL" id="JBBDGM010000005">
    <property type="protein sequence ID" value="MEJ1088022.1"/>
    <property type="molecule type" value="Genomic_DNA"/>
</dbReference>
<evidence type="ECO:0000313" key="9">
    <source>
        <dbReference type="Proteomes" id="UP001371224"/>
    </source>
</evidence>
<dbReference type="InterPro" id="IPR050313">
    <property type="entry name" value="Carb_Metab_HTH_regulators"/>
</dbReference>
<keyword evidence="2" id="KW-0678">Repressor</keyword>
<dbReference type="SMART" id="SM00420">
    <property type="entry name" value="HTH_DEOR"/>
    <property type="match status" value="1"/>
</dbReference>
<evidence type="ECO:0000259" key="7">
    <source>
        <dbReference type="PROSITE" id="PS51000"/>
    </source>
</evidence>
<comment type="caution">
    <text evidence="8">The sequence shown here is derived from an EMBL/GenBank/DDBJ whole genome shotgun (WGS) entry which is preliminary data.</text>
</comment>
<dbReference type="SMART" id="SM01134">
    <property type="entry name" value="DeoRC"/>
    <property type="match status" value="1"/>
</dbReference>
<dbReference type="Pfam" id="PF08220">
    <property type="entry name" value="HTH_DeoR"/>
    <property type="match status" value="1"/>
</dbReference>
<dbReference type="InterPro" id="IPR037171">
    <property type="entry name" value="NagB/RpiA_transferase-like"/>
</dbReference>
<sequence>MATNSTIRGEERRTSILAAVNREGAAQIDALAAELGVSEMTVRRDLDDLEAEGLLRRVRGGALSVDGPRPFRERRTVRTRAKQMIAAKAADLLPSSGAIALDASSTVAALAPSLNAHSNLMIATNSWENFSVLRTGQGLTPVLVGGELEAETGSFVGKLACEAAESMLYQRFFTSASAVDATHGSSEISLAESQVKRCFARNSRQIILCVDSSKLDAMAASVTFTLSEVHLMITELDPSDHRLDPYRESVDIR</sequence>
<dbReference type="GO" id="GO:0003677">
    <property type="term" value="F:DNA binding"/>
    <property type="evidence" value="ECO:0007669"/>
    <property type="project" value="UniProtKB-KW"/>
</dbReference>
<dbReference type="RefSeq" id="WP_337331692.1">
    <property type="nucleotide sequence ID" value="NZ_JBBDGM010000005.1"/>
</dbReference>
<keyword evidence="9" id="KW-1185">Reference proteome</keyword>
<dbReference type="SUPFAM" id="SSF46785">
    <property type="entry name" value="Winged helix' DNA-binding domain"/>
    <property type="match status" value="1"/>
</dbReference>
<evidence type="ECO:0000256" key="2">
    <source>
        <dbReference type="ARBA" id="ARBA00022491"/>
    </source>
</evidence>
<evidence type="ECO:0000256" key="4">
    <source>
        <dbReference type="ARBA" id="ARBA00023125"/>
    </source>
</evidence>
<accession>A0ABU8LBH3</accession>
<evidence type="ECO:0000256" key="6">
    <source>
        <dbReference type="ARBA" id="ARBA00024937"/>
    </source>
</evidence>
<organism evidence="8 9">
    <name type="scientific">Microbacterium bandirmense</name>
    <dbReference type="NCBI Taxonomy" id="3122050"/>
    <lineage>
        <taxon>Bacteria</taxon>
        <taxon>Bacillati</taxon>
        <taxon>Actinomycetota</taxon>
        <taxon>Actinomycetes</taxon>
        <taxon>Micrococcales</taxon>
        <taxon>Microbacteriaceae</taxon>
        <taxon>Microbacterium</taxon>
    </lineage>
</organism>
<proteinExistence type="predicted"/>
<dbReference type="Gene3D" id="1.10.10.10">
    <property type="entry name" value="Winged helix-like DNA-binding domain superfamily/Winged helix DNA-binding domain"/>
    <property type="match status" value="1"/>
</dbReference>
<gene>
    <name evidence="8" type="ORF">WDU99_06795</name>
</gene>
<dbReference type="PRINTS" id="PR00037">
    <property type="entry name" value="HTHLACR"/>
</dbReference>
<dbReference type="SUPFAM" id="SSF100950">
    <property type="entry name" value="NagB/RpiA/CoA transferase-like"/>
    <property type="match status" value="1"/>
</dbReference>
<dbReference type="PANTHER" id="PTHR30363:SF4">
    <property type="entry name" value="GLYCEROL-3-PHOSPHATE REGULON REPRESSOR"/>
    <property type="match status" value="1"/>
</dbReference>
<feature type="domain" description="HTH deoR-type" evidence="7">
    <location>
        <begin position="9"/>
        <end position="64"/>
    </location>
</feature>
<dbReference type="PANTHER" id="PTHR30363">
    <property type="entry name" value="HTH-TYPE TRANSCRIPTIONAL REGULATOR SRLR-RELATED"/>
    <property type="match status" value="1"/>
</dbReference>
<evidence type="ECO:0000256" key="1">
    <source>
        <dbReference type="ARBA" id="ARBA00021390"/>
    </source>
</evidence>
<evidence type="ECO:0000313" key="8">
    <source>
        <dbReference type="EMBL" id="MEJ1088022.1"/>
    </source>
</evidence>
<evidence type="ECO:0000256" key="3">
    <source>
        <dbReference type="ARBA" id="ARBA00023015"/>
    </source>
</evidence>
<comment type="function">
    <text evidence="6">Repressor of the lactose catabolism operon. Galactose-6-phosphate is the inducer.</text>
</comment>
<keyword evidence="5" id="KW-0804">Transcription</keyword>
<keyword evidence="4 8" id="KW-0238">DNA-binding</keyword>